<dbReference type="EMBL" id="CAJPDS010000077">
    <property type="protein sequence ID" value="CAF9934746.1"/>
    <property type="molecule type" value="Genomic_DNA"/>
</dbReference>
<feature type="compositionally biased region" description="Polar residues" evidence="1">
    <location>
        <begin position="113"/>
        <end position="129"/>
    </location>
</feature>
<feature type="region of interest" description="Disordered" evidence="1">
    <location>
        <begin position="1"/>
        <end position="149"/>
    </location>
</feature>
<feature type="compositionally biased region" description="Basic and acidic residues" evidence="1">
    <location>
        <begin position="78"/>
        <end position="92"/>
    </location>
</feature>
<evidence type="ECO:0000313" key="2">
    <source>
        <dbReference type="EMBL" id="CAF9934746.1"/>
    </source>
</evidence>
<dbReference type="PANTHER" id="PTHR38887:SF1">
    <property type="entry name" value="RAS MODIFICATION PROTEIN ERF4"/>
    <property type="match status" value="1"/>
</dbReference>
<feature type="region of interest" description="Disordered" evidence="1">
    <location>
        <begin position="447"/>
        <end position="472"/>
    </location>
</feature>
<feature type="compositionally biased region" description="Basic and acidic residues" evidence="1">
    <location>
        <begin position="452"/>
        <end position="464"/>
    </location>
</feature>
<dbReference type="PANTHER" id="PTHR38887">
    <property type="entry name" value="CHROMOSOME 21, WHOLE GENOME SHOTGUN SEQUENCE"/>
    <property type="match status" value="1"/>
</dbReference>
<dbReference type="Proteomes" id="UP000664521">
    <property type="component" value="Unassembled WGS sequence"/>
</dbReference>
<reference evidence="2" key="1">
    <citation type="submission" date="2021-03" db="EMBL/GenBank/DDBJ databases">
        <authorList>
            <person name="Tagirdzhanova G."/>
        </authorList>
    </citation>
    <scope>NUCLEOTIDE SEQUENCE</scope>
</reference>
<accession>A0A8H3G882</accession>
<protein>
    <submittedName>
        <fullName evidence="2">Uncharacterized protein</fullName>
    </submittedName>
</protein>
<evidence type="ECO:0000256" key="1">
    <source>
        <dbReference type="SAM" id="MobiDB-lite"/>
    </source>
</evidence>
<sequence>MGGILRSAVQGVAGGIGLASESVTVYRKSSKDKKNKKSNEDSNSDAQQPPLGQSTHMPPVWQRSSADLPSQEQIPQSKSEEYEQHQEEKGNTEEQWELDEAQEELSPPRYDSAQVQSRDVSQIVSSFVTSHPPPSYTREAGGGPARLTHPVILPQRRPKARSRGFIRAYAPVLEPCGIDQAMFLEFLDTFEKASQASPWLNTINLAGIGTMFIPGVAGFLTGVAIQLSVSVAMEVHARSRTNTFLDNINASFFRPRGLYCLIMTYNPESDSPSSTVDIASTIISATASKTFTIGKLQNNLKSSSGTTYTELDVLEPAPLIFPSLDLQKMENEEAGKKGSKFKSRKRFVDEYYDRRAQAKFSGENPESLLSQQVPNTATFTSRYADPNHPANSGSLISLVTGGYINPPARSRGLNRGGGALGGIIDAAMQARTGKGGEMVGREQGRKFNGVGMRDEGRGKERESRQVGLGGLPRLGGPQGIKRVLRKNVLYIMIVNMPSEAELTAARAHISASTTS</sequence>
<keyword evidence="3" id="KW-1185">Reference proteome</keyword>
<comment type="caution">
    <text evidence="2">The sequence shown here is derived from an EMBL/GenBank/DDBJ whole genome shotgun (WGS) entry which is preliminary data.</text>
</comment>
<evidence type="ECO:0000313" key="3">
    <source>
        <dbReference type="Proteomes" id="UP000664521"/>
    </source>
</evidence>
<dbReference type="OrthoDB" id="3433125at2759"/>
<feature type="compositionally biased region" description="Polar residues" evidence="1">
    <location>
        <begin position="46"/>
        <end position="77"/>
    </location>
</feature>
<organism evidence="2 3">
    <name type="scientific">Heterodermia speciosa</name>
    <dbReference type="NCBI Taxonomy" id="116794"/>
    <lineage>
        <taxon>Eukaryota</taxon>
        <taxon>Fungi</taxon>
        <taxon>Dikarya</taxon>
        <taxon>Ascomycota</taxon>
        <taxon>Pezizomycotina</taxon>
        <taxon>Lecanoromycetes</taxon>
        <taxon>OSLEUM clade</taxon>
        <taxon>Lecanoromycetidae</taxon>
        <taxon>Caliciales</taxon>
        <taxon>Physciaceae</taxon>
        <taxon>Heterodermia</taxon>
    </lineage>
</organism>
<feature type="compositionally biased region" description="Acidic residues" evidence="1">
    <location>
        <begin position="94"/>
        <end position="103"/>
    </location>
</feature>
<dbReference type="AlphaFoldDB" id="A0A8H3G882"/>
<gene>
    <name evidence="2" type="ORF">HETSPECPRED_009342</name>
</gene>
<name>A0A8H3G882_9LECA</name>
<proteinExistence type="predicted"/>
<dbReference type="InterPro" id="IPR053221">
    <property type="entry name" value="Burnettramic_acid_biosynth"/>
</dbReference>